<comment type="catalytic activity">
    <reaction evidence="1">
        <text>Hydrolysis of (1-&gt;3)-beta-D-glucosidic linkages in (1-&gt;3)-beta-D-glucans.</text>
        <dbReference type="EC" id="3.2.1.39"/>
    </reaction>
</comment>
<accession>A0A5J5EKD9</accession>
<dbReference type="EMBL" id="VXIS01000259">
    <property type="protein sequence ID" value="KAA8895519.1"/>
    <property type="molecule type" value="Genomic_DNA"/>
</dbReference>
<comment type="similarity">
    <text evidence="2">Belongs to the glycosyl hydrolase 81 family.</text>
</comment>
<keyword evidence="7" id="KW-0961">Cell wall biogenesis/degradation</keyword>
<keyword evidence="12" id="KW-1185">Reference proteome</keyword>
<reference evidence="11 12" key="1">
    <citation type="submission" date="2019-09" db="EMBL/GenBank/DDBJ databases">
        <title>Draft genome of the ectomycorrhizal ascomycete Sphaerosporella brunnea.</title>
        <authorList>
            <consortium name="DOE Joint Genome Institute"/>
            <person name="Benucci G.M."/>
            <person name="Marozzi G."/>
            <person name="Antonielli L."/>
            <person name="Sanchez S."/>
            <person name="Marco P."/>
            <person name="Wang X."/>
            <person name="Falini L.B."/>
            <person name="Barry K."/>
            <person name="Haridas S."/>
            <person name="Lipzen A."/>
            <person name="Labutti K."/>
            <person name="Grigoriev I.V."/>
            <person name="Murat C."/>
            <person name="Martin F."/>
            <person name="Albertini E."/>
            <person name="Donnini D."/>
            <person name="Bonito G."/>
        </authorList>
    </citation>
    <scope>NUCLEOTIDE SEQUENCE [LARGE SCALE GENOMIC DNA]</scope>
    <source>
        <strain evidence="11 12">Sb_GMNB300</strain>
    </source>
</reference>
<evidence type="ECO:0000313" key="12">
    <source>
        <dbReference type="Proteomes" id="UP000326924"/>
    </source>
</evidence>
<dbReference type="InParanoid" id="A0A5J5EKD9"/>
<evidence type="ECO:0000256" key="1">
    <source>
        <dbReference type="ARBA" id="ARBA00000382"/>
    </source>
</evidence>
<dbReference type="InterPro" id="IPR005200">
    <property type="entry name" value="Endo-beta-glucanase"/>
</dbReference>
<dbReference type="GO" id="GO:0000272">
    <property type="term" value="P:polysaccharide catabolic process"/>
    <property type="evidence" value="ECO:0007669"/>
    <property type="project" value="UniProtKB-KW"/>
</dbReference>
<dbReference type="InterPro" id="IPR040720">
    <property type="entry name" value="GH81_C"/>
</dbReference>
<dbReference type="GO" id="GO:0009986">
    <property type="term" value="C:cell surface"/>
    <property type="evidence" value="ECO:0007669"/>
    <property type="project" value="TreeGrafter"/>
</dbReference>
<evidence type="ECO:0000259" key="9">
    <source>
        <dbReference type="Pfam" id="PF03639"/>
    </source>
</evidence>
<dbReference type="InterPro" id="IPR040451">
    <property type="entry name" value="GH81_N"/>
</dbReference>
<feature type="domain" description="Glycosyl hydrolase family 81 N-terminal" evidence="9">
    <location>
        <begin position="24"/>
        <end position="361"/>
    </location>
</feature>
<keyword evidence="5" id="KW-0119">Carbohydrate metabolism</keyword>
<name>A0A5J5EKD9_9PEZI</name>
<dbReference type="FunCoup" id="A0A5J5EKD9">
    <property type="interactions" value="200"/>
</dbReference>
<evidence type="ECO:0000256" key="8">
    <source>
        <dbReference type="ARBA" id="ARBA00023326"/>
    </source>
</evidence>
<keyword evidence="4" id="KW-0378">Hydrolase</keyword>
<evidence type="ECO:0000256" key="7">
    <source>
        <dbReference type="ARBA" id="ARBA00023316"/>
    </source>
</evidence>
<keyword evidence="6" id="KW-0326">Glycosidase</keyword>
<dbReference type="OrthoDB" id="4473401at2759"/>
<evidence type="ECO:0000256" key="4">
    <source>
        <dbReference type="ARBA" id="ARBA00022801"/>
    </source>
</evidence>
<dbReference type="PANTHER" id="PTHR31983:SF0">
    <property type="entry name" value="GLUCAN ENDO-1,3-BETA-D-GLUCOSIDASE 2"/>
    <property type="match status" value="1"/>
</dbReference>
<dbReference type="Gene3D" id="2.70.98.30">
    <property type="entry name" value="Golgi alpha-mannosidase II, domain 4"/>
    <property type="match status" value="1"/>
</dbReference>
<protein>
    <recommendedName>
        <fullName evidence="3">glucan endo-1,3-beta-D-glucosidase</fullName>
        <ecNumber evidence="3">3.2.1.39</ecNumber>
    </recommendedName>
</protein>
<dbReference type="EC" id="3.2.1.39" evidence="3"/>
<evidence type="ECO:0000256" key="2">
    <source>
        <dbReference type="ARBA" id="ARBA00010730"/>
    </source>
</evidence>
<dbReference type="GO" id="GO:0042973">
    <property type="term" value="F:glucan endo-1,3-beta-D-glucosidase activity"/>
    <property type="evidence" value="ECO:0007669"/>
    <property type="project" value="UniProtKB-EC"/>
</dbReference>
<evidence type="ECO:0000256" key="6">
    <source>
        <dbReference type="ARBA" id="ARBA00023295"/>
    </source>
</evidence>
<gene>
    <name evidence="11" type="ORF">FN846DRAFT_911654</name>
</gene>
<dbReference type="Proteomes" id="UP000326924">
    <property type="component" value="Unassembled WGS sequence"/>
</dbReference>
<sequence length="757" mass="83234">MDSIFTKPIDVAEPMTVFQRKGNHPVSRDMVKTKEGIAVGTNNFYTNFFFKDGALTAWTNPYQFRYHGGTEQRLWHGMGVGHYELKQLAFPEDTDPKGTSPIEFYVNPTGANDVIFGANEFSPGVTTFETNNPNQFSVDINVYANKAGDGDSKMAKFTLVQGMGFFTGVYKNLTPRISSVAPIKVTEVPAPTGITQKWRLTLMDGSQWLVYSKASAESSTEVIKLSLLTGDFAAASTLGPFTGTLQAAKLPQGNGTPNSTAFEKLYDETAGAYHVGTSLSGSVNGNTGIYTLAYKSEGSNRRGKLLTWALPHHVSSFDKVTASTSTKLRLRSTTKGMMTAVVSNSLVMVESKLPTDISWLPGGDKMTAAVAEAVGQAGAMELPLLDITKVTDLNSMYWAGKVFAKYAQMLMVLALSGKNRDLTVKKLDELQTAFKRFTTGKNVYPLVYDTKWRGIISDSIFQTGDPGQDYGNSYYNDHHFHFGYFIGAAAAIARTEKILHGQSPWQKANAPWVNSLVRDVANPSTADKYFPVSRAFDWYSGHSWAKGLFQSGDGKDEESSSEDAMFAYSMRQWGREIGDTAMEARGNLMLAVLRRSLNEYMLLSKDNKNHPERFVMNKVTGILFEGKAHHTTYFGAKPEYVQGIHMIPLLAITPYIRTAAFVKEEWDAYFSDGRFDSVEAGWKGTLLASYAVYDPKSVMDKLADNAFDLSWLDGGASRTWYLACVGGILQQKTSANGTVVSDVAALSLPELQEKLGL</sequence>
<dbReference type="Pfam" id="PF17652">
    <property type="entry name" value="Glyco_hydro81C"/>
    <property type="match status" value="1"/>
</dbReference>
<evidence type="ECO:0000256" key="3">
    <source>
        <dbReference type="ARBA" id="ARBA00012780"/>
    </source>
</evidence>
<dbReference type="AlphaFoldDB" id="A0A5J5EKD9"/>
<proteinExistence type="inferred from homology"/>
<dbReference type="GO" id="GO:0052861">
    <property type="term" value="F:endo-1,3(4)-beta-glucanase activity"/>
    <property type="evidence" value="ECO:0007669"/>
    <property type="project" value="InterPro"/>
</dbReference>
<feature type="domain" description="Glycosyl hydrolase family 81 C-terminal" evidence="10">
    <location>
        <begin position="368"/>
        <end position="722"/>
    </location>
</feature>
<dbReference type="Gene3D" id="1.10.287.1170">
    <property type="entry name" value="glycoside hydrolase family 81 endo-[beta] glucanase"/>
    <property type="match status" value="1"/>
</dbReference>
<organism evidence="11 12">
    <name type="scientific">Sphaerosporella brunnea</name>
    <dbReference type="NCBI Taxonomy" id="1250544"/>
    <lineage>
        <taxon>Eukaryota</taxon>
        <taxon>Fungi</taxon>
        <taxon>Dikarya</taxon>
        <taxon>Ascomycota</taxon>
        <taxon>Pezizomycotina</taxon>
        <taxon>Pezizomycetes</taxon>
        <taxon>Pezizales</taxon>
        <taxon>Pyronemataceae</taxon>
        <taxon>Sphaerosporella</taxon>
    </lineage>
</organism>
<evidence type="ECO:0000256" key="5">
    <source>
        <dbReference type="ARBA" id="ARBA00023277"/>
    </source>
</evidence>
<dbReference type="PROSITE" id="PS52008">
    <property type="entry name" value="GH81"/>
    <property type="match status" value="1"/>
</dbReference>
<dbReference type="Pfam" id="PF03639">
    <property type="entry name" value="Glyco_hydro_81"/>
    <property type="match status" value="1"/>
</dbReference>
<dbReference type="PANTHER" id="PTHR31983">
    <property type="entry name" value="ENDO-1,3(4)-BETA-GLUCANASE 1"/>
    <property type="match status" value="1"/>
</dbReference>
<keyword evidence="8" id="KW-0624">Polysaccharide degradation</keyword>
<dbReference type="GO" id="GO:0071555">
    <property type="term" value="P:cell wall organization"/>
    <property type="evidence" value="ECO:0007669"/>
    <property type="project" value="UniProtKB-KW"/>
</dbReference>
<evidence type="ECO:0000313" key="11">
    <source>
        <dbReference type="EMBL" id="KAA8895519.1"/>
    </source>
</evidence>
<comment type="caution">
    <text evidence="11">The sequence shown here is derived from an EMBL/GenBank/DDBJ whole genome shotgun (WGS) entry which is preliminary data.</text>
</comment>
<evidence type="ECO:0000259" key="10">
    <source>
        <dbReference type="Pfam" id="PF17652"/>
    </source>
</evidence>